<evidence type="ECO:0000256" key="6">
    <source>
        <dbReference type="ARBA" id="ARBA00022989"/>
    </source>
</evidence>
<dbReference type="GO" id="GO:0140359">
    <property type="term" value="F:ABC-type transporter activity"/>
    <property type="evidence" value="ECO:0007669"/>
    <property type="project" value="InterPro"/>
</dbReference>
<dbReference type="InterPro" id="IPR027417">
    <property type="entry name" value="P-loop_NTPase"/>
</dbReference>
<evidence type="ECO:0000313" key="11">
    <source>
        <dbReference type="EMBL" id="OKO98399.1"/>
    </source>
</evidence>
<evidence type="ECO:0000256" key="8">
    <source>
        <dbReference type="SAM" id="Phobius"/>
    </source>
</evidence>
<dbReference type="InterPro" id="IPR003593">
    <property type="entry name" value="AAA+_ATPase"/>
</dbReference>
<feature type="domain" description="ABC transmembrane type-1" evidence="10">
    <location>
        <begin position="609"/>
        <end position="680"/>
    </location>
</feature>
<keyword evidence="12" id="KW-1185">Reference proteome</keyword>
<dbReference type="InterPro" id="IPR003439">
    <property type="entry name" value="ABC_transporter-like_ATP-bd"/>
</dbReference>
<evidence type="ECO:0000259" key="9">
    <source>
        <dbReference type="PROSITE" id="PS50893"/>
    </source>
</evidence>
<comment type="caution">
    <text evidence="11">The sequence shown here is derived from an EMBL/GenBank/DDBJ whole genome shotgun (WGS) entry which is preliminary data.</text>
</comment>
<dbReference type="PANTHER" id="PTHR24223">
    <property type="entry name" value="ATP-BINDING CASSETTE SUB-FAMILY C"/>
    <property type="match status" value="1"/>
</dbReference>
<keyword evidence="4" id="KW-0547">Nucleotide-binding</keyword>
<evidence type="ECO:0000313" key="12">
    <source>
        <dbReference type="Proteomes" id="UP000186955"/>
    </source>
</evidence>
<dbReference type="PANTHER" id="PTHR24223:SF404">
    <property type="entry name" value="ABC MULTIDRUG TRANSPORTER (EUROFUNG)-RELATED"/>
    <property type="match status" value="1"/>
</dbReference>
<dbReference type="Pfam" id="PF00005">
    <property type="entry name" value="ABC_tran"/>
    <property type="match status" value="1"/>
</dbReference>
<dbReference type="GO" id="GO:0005524">
    <property type="term" value="F:ATP binding"/>
    <property type="evidence" value="ECO:0007669"/>
    <property type="project" value="UniProtKB-KW"/>
</dbReference>
<keyword evidence="3 8" id="KW-0812">Transmembrane</keyword>
<dbReference type="Proteomes" id="UP000186955">
    <property type="component" value="Unassembled WGS sequence"/>
</dbReference>
<sequence>MAISKAVYGRLVNRVMSMTRAGLMSVIYQRTTELHKYKLGDLQAVTLMGTDTEPAYLLEREVGLTCVVPIAISVGLCMPWSSTCYKLYANLFPRNKVCMLGIVPVSRHIVPAQKDWVVRVQRRMAMTLKMLENMKAIKMLGLDEALYTTVSNLREAELKTSEGFRKLLICTVTLSNLPADFAPYATFTVYTVVALVTRESSLLSTRAFTSLSLISILTGRLLSFIQSLPQFAQCLGCLDRIDAYLSDSDQGTVPGSQTKGQTWPHSDEVVSLKASDCSVAPKEPHSDDSISPSTKTVNIAWSLDSGPIFRNLNLTTNKGITVIVGPSGSGKTTLVETILNDTIVAKCNPHLPAPAVGYCAETPWILNDTIRTNIIGVNGQYEKDWYTFCLSMAALSHDLQSFPAGDLHLVGNNGIALSGGQKKRVALARAIYSRLPVLILDDVWSGLDSKNIQLAQSNLLGENGYCRQAVPPFADHVIVLQGGSVIAKGSYEDVILRVPEIAERYPSDNLEAMELIRNKSGEMIEGIPPMTESTLKESAPANPAGFGEDLSRRDSTWSTYRYYISRAGRWKTAFFLFCCLVSAFFSNFVMSISNSKLYRYPALKLEDSLLIIGIINNTAQALHSDLLKTTLNAPYSFFHKTDSGVTANRFSQDMDLIDMKLPMFAIGFTGGMRPILAFTIKAAFL</sequence>
<dbReference type="InterPro" id="IPR050173">
    <property type="entry name" value="ABC_transporter_C-like"/>
</dbReference>
<organism evidence="11 12">
    <name type="scientific">Penicillium subrubescens</name>
    <dbReference type="NCBI Taxonomy" id="1316194"/>
    <lineage>
        <taxon>Eukaryota</taxon>
        <taxon>Fungi</taxon>
        <taxon>Dikarya</taxon>
        <taxon>Ascomycota</taxon>
        <taxon>Pezizomycotina</taxon>
        <taxon>Eurotiomycetes</taxon>
        <taxon>Eurotiomycetidae</taxon>
        <taxon>Eurotiales</taxon>
        <taxon>Aspergillaceae</taxon>
        <taxon>Penicillium</taxon>
    </lineage>
</organism>
<dbReference type="SMART" id="SM00382">
    <property type="entry name" value="AAA"/>
    <property type="match status" value="1"/>
</dbReference>
<dbReference type="STRING" id="1316194.A0A1Q5TDW7"/>
<dbReference type="Gene3D" id="3.40.50.300">
    <property type="entry name" value="P-loop containing nucleotide triphosphate hydrolases"/>
    <property type="match status" value="1"/>
</dbReference>
<feature type="domain" description="ABC transporter" evidence="9">
    <location>
        <begin position="294"/>
        <end position="507"/>
    </location>
</feature>
<reference evidence="11 12" key="1">
    <citation type="submission" date="2016-10" db="EMBL/GenBank/DDBJ databases">
        <title>Genome sequence of the ascomycete fungus Penicillium subrubescens.</title>
        <authorList>
            <person name="De Vries R.P."/>
            <person name="Peng M."/>
            <person name="Dilokpimol A."/>
            <person name="Hilden K."/>
            <person name="Makela M.R."/>
            <person name="Grigoriev I."/>
            <person name="Riley R."/>
            <person name="Granchi Z."/>
        </authorList>
    </citation>
    <scope>NUCLEOTIDE SEQUENCE [LARGE SCALE GENOMIC DNA]</scope>
    <source>
        <strain evidence="11 12">CBS 132785</strain>
    </source>
</reference>
<keyword evidence="6 8" id="KW-1133">Transmembrane helix</keyword>
<comment type="subcellular location">
    <subcellularLocation>
        <location evidence="1">Membrane</location>
        <topology evidence="1">Multi-pass membrane protein</topology>
    </subcellularLocation>
</comment>
<dbReference type="InterPro" id="IPR017871">
    <property type="entry name" value="ABC_transporter-like_CS"/>
</dbReference>
<proteinExistence type="predicted"/>
<dbReference type="PROSITE" id="PS00211">
    <property type="entry name" value="ABC_TRANSPORTER_1"/>
    <property type="match status" value="1"/>
</dbReference>
<evidence type="ECO:0000256" key="1">
    <source>
        <dbReference type="ARBA" id="ARBA00004141"/>
    </source>
</evidence>
<dbReference type="AlphaFoldDB" id="A0A1Q5TDW7"/>
<dbReference type="GO" id="GO:0016887">
    <property type="term" value="F:ATP hydrolysis activity"/>
    <property type="evidence" value="ECO:0007669"/>
    <property type="project" value="InterPro"/>
</dbReference>
<dbReference type="SUPFAM" id="SSF90123">
    <property type="entry name" value="ABC transporter transmembrane region"/>
    <property type="match status" value="2"/>
</dbReference>
<name>A0A1Q5TDW7_9EURO</name>
<evidence type="ECO:0000259" key="10">
    <source>
        <dbReference type="PROSITE" id="PS50929"/>
    </source>
</evidence>
<feature type="transmembrane region" description="Helical" evidence="8">
    <location>
        <begin position="570"/>
        <end position="590"/>
    </location>
</feature>
<gene>
    <name evidence="11" type="ORF">PENSUB_9497</name>
</gene>
<accession>A0A1Q5TDW7</accession>
<dbReference type="SUPFAM" id="SSF52540">
    <property type="entry name" value="P-loop containing nucleoside triphosphate hydrolases"/>
    <property type="match status" value="1"/>
</dbReference>
<evidence type="ECO:0000256" key="2">
    <source>
        <dbReference type="ARBA" id="ARBA00022448"/>
    </source>
</evidence>
<protein>
    <submittedName>
        <fullName evidence="11">ABC transporter C family member 2</fullName>
    </submittedName>
</protein>
<dbReference type="GO" id="GO:0016020">
    <property type="term" value="C:membrane"/>
    <property type="evidence" value="ECO:0007669"/>
    <property type="project" value="UniProtKB-SubCell"/>
</dbReference>
<dbReference type="PROSITE" id="PS50893">
    <property type="entry name" value="ABC_TRANSPORTER_2"/>
    <property type="match status" value="1"/>
</dbReference>
<dbReference type="Pfam" id="PF00664">
    <property type="entry name" value="ABC_membrane"/>
    <property type="match status" value="1"/>
</dbReference>
<keyword evidence="5" id="KW-0067">ATP-binding</keyword>
<keyword evidence="2" id="KW-0813">Transport</keyword>
<evidence type="ECO:0000256" key="4">
    <source>
        <dbReference type="ARBA" id="ARBA00022741"/>
    </source>
</evidence>
<evidence type="ECO:0000256" key="5">
    <source>
        <dbReference type="ARBA" id="ARBA00022840"/>
    </source>
</evidence>
<evidence type="ECO:0000256" key="7">
    <source>
        <dbReference type="ARBA" id="ARBA00023136"/>
    </source>
</evidence>
<dbReference type="InterPro" id="IPR036640">
    <property type="entry name" value="ABC1_TM_sf"/>
</dbReference>
<dbReference type="Gene3D" id="1.20.1560.10">
    <property type="entry name" value="ABC transporter type 1, transmembrane domain"/>
    <property type="match status" value="2"/>
</dbReference>
<dbReference type="PROSITE" id="PS50929">
    <property type="entry name" value="ABC_TM1F"/>
    <property type="match status" value="1"/>
</dbReference>
<keyword evidence="7 8" id="KW-0472">Membrane</keyword>
<dbReference type="InterPro" id="IPR011527">
    <property type="entry name" value="ABC1_TM_dom"/>
</dbReference>
<evidence type="ECO:0000256" key="3">
    <source>
        <dbReference type="ARBA" id="ARBA00022692"/>
    </source>
</evidence>
<dbReference type="EMBL" id="MNBE01000673">
    <property type="protein sequence ID" value="OKO98399.1"/>
    <property type="molecule type" value="Genomic_DNA"/>
</dbReference>